<keyword evidence="4" id="KW-0808">Transferase</keyword>
<dbReference type="GO" id="GO:0016740">
    <property type="term" value="F:transferase activity"/>
    <property type="evidence" value="ECO:0007669"/>
    <property type="project" value="UniProtKB-KW"/>
</dbReference>
<dbReference type="Pfam" id="PF02397">
    <property type="entry name" value="Bac_transf"/>
    <property type="match status" value="1"/>
</dbReference>
<comment type="similarity">
    <text evidence="1">Belongs to the bacterial sugar transferase family.</text>
</comment>
<keyword evidence="2" id="KW-0472">Membrane</keyword>
<evidence type="ECO:0000313" key="4">
    <source>
        <dbReference type="EMBL" id="MFD2934216.1"/>
    </source>
</evidence>
<dbReference type="RefSeq" id="WP_381500856.1">
    <property type="nucleotide sequence ID" value="NZ_JBHUOM010000002.1"/>
</dbReference>
<evidence type="ECO:0000313" key="5">
    <source>
        <dbReference type="Proteomes" id="UP001597512"/>
    </source>
</evidence>
<feature type="domain" description="Bacterial sugar transferase" evidence="3">
    <location>
        <begin position="30"/>
        <end position="214"/>
    </location>
</feature>
<sequence length="221" mass="26000">MLTSINRDTFLLQSEQEAYFTQQKANCIRKRFFDLLIAGLVTIFILIWLIPLFGLLIKLTSPGPIMFVQLRTGRNGRPFYCLKLRTMTYDRDAAFKQVVHNDSRVTRIGKFLRRTNLDEMPQFLNVLHGTMSVVGPRPHAIQHDEEFFSLIPDYYKRYAVLPGITGLAQVRGARGITDHHIKMQHRIRYDLFYINKYTLRQDMRICWWTVKSTLKGDKNAW</sequence>
<dbReference type="EMBL" id="JBHUOM010000002">
    <property type="protein sequence ID" value="MFD2934216.1"/>
    <property type="molecule type" value="Genomic_DNA"/>
</dbReference>
<dbReference type="Proteomes" id="UP001597512">
    <property type="component" value="Unassembled WGS sequence"/>
</dbReference>
<evidence type="ECO:0000256" key="2">
    <source>
        <dbReference type="SAM" id="Phobius"/>
    </source>
</evidence>
<dbReference type="InterPro" id="IPR003362">
    <property type="entry name" value="Bact_transf"/>
</dbReference>
<reference evidence="5" key="1">
    <citation type="journal article" date="2019" name="Int. J. Syst. Evol. Microbiol.">
        <title>The Global Catalogue of Microorganisms (GCM) 10K type strain sequencing project: providing services to taxonomists for standard genome sequencing and annotation.</title>
        <authorList>
            <consortium name="The Broad Institute Genomics Platform"/>
            <consortium name="The Broad Institute Genome Sequencing Center for Infectious Disease"/>
            <person name="Wu L."/>
            <person name="Ma J."/>
        </authorList>
    </citation>
    <scope>NUCLEOTIDE SEQUENCE [LARGE SCALE GENOMIC DNA]</scope>
    <source>
        <strain evidence="5">KCTC 52490</strain>
    </source>
</reference>
<feature type="transmembrane region" description="Helical" evidence="2">
    <location>
        <begin position="32"/>
        <end position="57"/>
    </location>
</feature>
<keyword evidence="2" id="KW-1133">Transmembrane helix</keyword>
<protein>
    <submittedName>
        <fullName evidence="4">Sugar transferase</fullName>
    </submittedName>
</protein>
<accession>A0ABW6AFL2</accession>
<name>A0ABW6AFL2_9BACT</name>
<evidence type="ECO:0000259" key="3">
    <source>
        <dbReference type="Pfam" id="PF02397"/>
    </source>
</evidence>
<organism evidence="4 5">
    <name type="scientific">Spirosoma flavum</name>
    <dbReference type="NCBI Taxonomy" id="2048557"/>
    <lineage>
        <taxon>Bacteria</taxon>
        <taxon>Pseudomonadati</taxon>
        <taxon>Bacteroidota</taxon>
        <taxon>Cytophagia</taxon>
        <taxon>Cytophagales</taxon>
        <taxon>Cytophagaceae</taxon>
        <taxon>Spirosoma</taxon>
    </lineage>
</organism>
<evidence type="ECO:0000256" key="1">
    <source>
        <dbReference type="ARBA" id="ARBA00006464"/>
    </source>
</evidence>
<keyword evidence="5" id="KW-1185">Reference proteome</keyword>
<dbReference type="PANTHER" id="PTHR30576:SF0">
    <property type="entry name" value="UNDECAPRENYL-PHOSPHATE N-ACETYLGALACTOSAMINYL 1-PHOSPHATE TRANSFERASE-RELATED"/>
    <property type="match status" value="1"/>
</dbReference>
<proteinExistence type="inferred from homology"/>
<keyword evidence="2" id="KW-0812">Transmembrane</keyword>
<gene>
    <name evidence="4" type="ORF">ACFS25_10510</name>
</gene>
<comment type="caution">
    <text evidence="4">The sequence shown here is derived from an EMBL/GenBank/DDBJ whole genome shotgun (WGS) entry which is preliminary data.</text>
</comment>
<dbReference type="PANTHER" id="PTHR30576">
    <property type="entry name" value="COLANIC BIOSYNTHESIS UDP-GLUCOSE LIPID CARRIER TRANSFERASE"/>
    <property type="match status" value="1"/>
</dbReference>